<evidence type="ECO:0008006" key="3">
    <source>
        <dbReference type="Google" id="ProtNLM"/>
    </source>
</evidence>
<evidence type="ECO:0000313" key="1">
    <source>
        <dbReference type="EMBL" id="EGJ30612.1"/>
    </source>
</evidence>
<sequence>MSRTQVSTEHISINPEIRFGKPCITGTRIAVIDIVNCYLNLSESLEDIAKDYNLSLASVHAAMAYYYDHREELEIRRAEGEAFAQDFAKNNPSLLQEKLRNLKGE</sequence>
<dbReference type="AlphaFoldDB" id="F4XXV9"/>
<proteinExistence type="predicted"/>
<dbReference type="Gene3D" id="1.10.10.10">
    <property type="entry name" value="Winged helix-like DNA-binding domain superfamily/Winged helix DNA-binding domain"/>
    <property type="match status" value="1"/>
</dbReference>
<dbReference type="PANTHER" id="PTHR34849:SF1">
    <property type="entry name" value="SLR0770 PROTEIN"/>
    <property type="match status" value="1"/>
</dbReference>
<dbReference type="HOGENOM" id="CLU_126005_0_1_3"/>
<dbReference type="SUPFAM" id="SSF46689">
    <property type="entry name" value="Homeodomain-like"/>
    <property type="match status" value="1"/>
</dbReference>
<reference evidence="2" key="1">
    <citation type="journal article" date="2011" name="Proc. Natl. Acad. Sci. U.S.A.">
        <title>Genomic insights into the physiology and ecology of the marine filamentous cyanobacterium Lyngbya majuscula.</title>
        <authorList>
            <person name="Jones A.C."/>
            <person name="Monroe E.A."/>
            <person name="Podell S."/>
            <person name="Hess W.R."/>
            <person name="Klages S."/>
            <person name="Esquenazi E."/>
            <person name="Niessen S."/>
            <person name="Hoover H."/>
            <person name="Rothmann M."/>
            <person name="Lasken R.S."/>
            <person name="Yates J.R.III."/>
            <person name="Reinhardt R."/>
            <person name="Kube M."/>
            <person name="Burkart M.D."/>
            <person name="Allen E.E."/>
            <person name="Dorrestein P.C."/>
            <person name="Gerwick W.H."/>
            <person name="Gerwick L."/>
        </authorList>
    </citation>
    <scope>NUCLEOTIDE SEQUENCE [LARGE SCALE GENOMIC DNA]</scope>
    <source>
        <strain evidence="2">3L</strain>
    </source>
</reference>
<dbReference type="Proteomes" id="UP000003959">
    <property type="component" value="Unassembled WGS sequence"/>
</dbReference>
<dbReference type="PANTHER" id="PTHR34849">
    <property type="entry name" value="SSL5025 PROTEIN"/>
    <property type="match status" value="1"/>
</dbReference>
<dbReference type="InterPro" id="IPR009057">
    <property type="entry name" value="Homeodomain-like_sf"/>
</dbReference>
<dbReference type="RefSeq" id="WP_009149617.1">
    <property type="nucleotide sequence ID" value="NZ_GL890950.1"/>
</dbReference>
<dbReference type="EMBL" id="GL890950">
    <property type="protein sequence ID" value="EGJ30612.1"/>
    <property type="molecule type" value="Genomic_DNA"/>
</dbReference>
<dbReference type="InterPro" id="IPR007367">
    <property type="entry name" value="DUF433"/>
</dbReference>
<dbReference type="eggNOG" id="COG2442">
    <property type="taxonomic scope" value="Bacteria"/>
</dbReference>
<protein>
    <recommendedName>
        <fullName evidence="3">DUF433 domain-containing protein</fullName>
    </recommendedName>
</protein>
<name>F4XXV9_9CYAN</name>
<evidence type="ECO:0000313" key="2">
    <source>
        <dbReference type="Proteomes" id="UP000003959"/>
    </source>
</evidence>
<accession>F4XXV9</accession>
<keyword evidence="2" id="KW-1185">Reference proteome</keyword>
<gene>
    <name evidence="1" type="ORF">LYNGBM3L_49140</name>
</gene>
<dbReference type="InterPro" id="IPR036388">
    <property type="entry name" value="WH-like_DNA-bd_sf"/>
</dbReference>
<dbReference type="Pfam" id="PF04255">
    <property type="entry name" value="DUF433"/>
    <property type="match status" value="1"/>
</dbReference>
<dbReference type="OrthoDB" id="573495at2"/>
<organism evidence="1 2">
    <name type="scientific">Moorena producens 3L</name>
    <dbReference type="NCBI Taxonomy" id="489825"/>
    <lineage>
        <taxon>Bacteria</taxon>
        <taxon>Bacillati</taxon>
        <taxon>Cyanobacteriota</taxon>
        <taxon>Cyanophyceae</taxon>
        <taxon>Coleofasciculales</taxon>
        <taxon>Coleofasciculaceae</taxon>
        <taxon>Moorena</taxon>
    </lineage>
</organism>